<evidence type="ECO:0000313" key="3">
    <source>
        <dbReference type="EMBL" id="MFG6466978.1"/>
    </source>
</evidence>
<dbReference type="Pfam" id="PF13499">
    <property type="entry name" value="EF-hand_7"/>
    <property type="match status" value="1"/>
</dbReference>
<evidence type="ECO:0000259" key="2">
    <source>
        <dbReference type="PROSITE" id="PS50222"/>
    </source>
</evidence>
<feature type="domain" description="EF-hand" evidence="2">
    <location>
        <begin position="104"/>
        <end position="139"/>
    </location>
</feature>
<feature type="compositionally biased region" description="Low complexity" evidence="1">
    <location>
        <begin position="170"/>
        <end position="192"/>
    </location>
</feature>
<dbReference type="RefSeq" id="WP_394384083.1">
    <property type="nucleotide sequence ID" value="NZ_JBIGIB010000002.1"/>
</dbReference>
<evidence type="ECO:0000313" key="4">
    <source>
        <dbReference type="Proteomes" id="UP001606303"/>
    </source>
</evidence>
<comment type="caution">
    <text evidence="3">The sequence shown here is derived from an EMBL/GenBank/DDBJ whole genome shotgun (WGS) entry which is preliminary data.</text>
</comment>
<protein>
    <submittedName>
        <fullName evidence="3">EF-hand domain-containing protein</fullName>
    </submittedName>
</protein>
<keyword evidence="4" id="KW-1185">Reference proteome</keyword>
<proteinExistence type="predicted"/>
<feature type="compositionally biased region" description="Pro residues" evidence="1">
    <location>
        <begin position="152"/>
        <end position="165"/>
    </location>
</feature>
<dbReference type="Proteomes" id="UP001606303">
    <property type="component" value="Unassembled WGS sequence"/>
</dbReference>
<dbReference type="InterPro" id="IPR052591">
    <property type="entry name" value="CML21-like"/>
</dbReference>
<feature type="region of interest" description="Disordered" evidence="1">
    <location>
        <begin position="256"/>
        <end position="279"/>
    </location>
</feature>
<dbReference type="InterPro" id="IPR018247">
    <property type="entry name" value="EF_Hand_1_Ca_BS"/>
</dbReference>
<feature type="compositionally biased region" description="Low complexity" evidence="1">
    <location>
        <begin position="259"/>
        <end position="279"/>
    </location>
</feature>
<feature type="compositionally biased region" description="Basic and acidic residues" evidence="1">
    <location>
        <begin position="127"/>
        <end position="138"/>
    </location>
</feature>
<dbReference type="InterPro" id="IPR011992">
    <property type="entry name" value="EF-hand-dom_pair"/>
</dbReference>
<dbReference type="PROSITE" id="PS00018">
    <property type="entry name" value="EF_HAND_1"/>
    <property type="match status" value="2"/>
</dbReference>
<dbReference type="Gene3D" id="1.10.238.10">
    <property type="entry name" value="EF-hand"/>
    <property type="match status" value="2"/>
</dbReference>
<name>A0ABW7GYD8_9BURK</name>
<dbReference type="PROSITE" id="PS50222">
    <property type="entry name" value="EF_HAND_2"/>
    <property type="match status" value="2"/>
</dbReference>
<organism evidence="3 4">
    <name type="scientific">Pelomonas baiyunensis</name>
    <dbReference type="NCBI Taxonomy" id="3299026"/>
    <lineage>
        <taxon>Bacteria</taxon>
        <taxon>Pseudomonadati</taxon>
        <taxon>Pseudomonadota</taxon>
        <taxon>Betaproteobacteria</taxon>
        <taxon>Burkholderiales</taxon>
        <taxon>Sphaerotilaceae</taxon>
        <taxon>Roseateles</taxon>
    </lineage>
</organism>
<dbReference type="SMART" id="SM00054">
    <property type="entry name" value="EFh"/>
    <property type="match status" value="3"/>
</dbReference>
<dbReference type="PANTHER" id="PTHR23064">
    <property type="entry name" value="TROPONIN"/>
    <property type="match status" value="1"/>
</dbReference>
<dbReference type="Pfam" id="PF13202">
    <property type="entry name" value="EF-hand_5"/>
    <property type="match status" value="1"/>
</dbReference>
<accession>A0ABW7GYD8</accession>
<dbReference type="InterPro" id="IPR002048">
    <property type="entry name" value="EF_hand_dom"/>
</dbReference>
<dbReference type="SUPFAM" id="SSF47473">
    <property type="entry name" value="EF-hand"/>
    <property type="match status" value="1"/>
</dbReference>
<reference evidence="3 4" key="1">
    <citation type="submission" date="2024-08" db="EMBL/GenBank/DDBJ databases">
        <authorList>
            <person name="Lu H."/>
        </authorList>
    </citation>
    <scope>NUCLEOTIDE SEQUENCE [LARGE SCALE GENOMIC DNA]</scope>
    <source>
        <strain evidence="3 4">BYS87W</strain>
    </source>
</reference>
<dbReference type="EMBL" id="JBIGIB010000002">
    <property type="protein sequence ID" value="MFG6466978.1"/>
    <property type="molecule type" value="Genomic_DNA"/>
</dbReference>
<sequence length="279" mass="27870">MSTISGLGGQARNWETVASRRAEQEAKRFAQLDTNGSGGVDASELSSVLKQAGVDSDGTELLNALDKDGSGEVSSDELQQGLRDLMPPPSSTLDFAQSRLASDSDADGDNDAFAALDTDGDGQLSRAEFEAGRPKETEAQAGMQAGVQGAGGPPPRPPAGGPPPGGGAVSGASSASSSTASSSTSATSSTSAEDPLDTNHDGTVSQLERLAGELKELAKAGGADAANSSGSATRGVNADIAALAQKLYDQISRHWLQPTDGTSDGSSTSGTATSVDLTA</sequence>
<dbReference type="CDD" id="cd00051">
    <property type="entry name" value="EFh"/>
    <property type="match status" value="2"/>
</dbReference>
<gene>
    <name evidence="3" type="ORF">ACG01O_10210</name>
</gene>
<feature type="region of interest" description="Disordered" evidence="1">
    <location>
        <begin position="61"/>
        <end position="210"/>
    </location>
</feature>
<feature type="domain" description="EF-hand" evidence="2">
    <location>
        <begin position="53"/>
        <end position="88"/>
    </location>
</feature>
<evidence type="ECO:0000256" key="1">
    <source>
        <dbReference type="SAM" id="MobiDB-lite"/>
    </source>
</evidence>